<dbReference type="InterPro" id="IPR032808">
    <property type="entry name" value="DoxX"/>
</dbReference>
<evidence type="ECO:0000256" key="1">
    <source>
        <dbReference type="ARBA" id="ARBA00004651"/>
    </source>
</evidence>
<keyword evidence="6 7" id="KW-0472">Membrane</keyword>
<organism evidence="8 9">
    <name type="scientific">Rhodovulum adriaticum</name>
    <name type="common">Rhodopseudomonas adriatica</name>
    <dbReference type="NCBI Taxonomy" id="35804"/>
    <lineage>
        <taxon>Bacteria</taxon>
        <taxon>Pseudomonadati</taxon>
        <taxon>Pseudomonadota</taxon>
        <taxon>Alphaproteobacteria</taxon>
        <taxon>Rhodobacterales</taxon>
        <taxon>Paracoccaceae</taxon>
        <taxon>Rhodovulum</taxon>
    </lineage>
</organism>
<feature type="transmembrane region" description="Helical" evidence="7">
    <location>
        <begin position="75"/>
        <end position="94"/>
    </location>
</feature>
<comment type="similarity">
    <text evidence="2">Belongs to the DoxX family.</text>
</comment>
<evidence type="ECO:0000256" key="6">
    <source>
        <dbReference type="ARBA" id="ARBA00023136"/>
    </source>
</evidence>
<dbReference type="Pfam" id="PF07681">
    <property type="entry name" value="DoxX"/>
    <property type="match status" value="1"/>
</dbReference>
<dbReference type="AlphaFoldDB" id="A0A4R2NVF1"/>
<evidence type="ECO:0000313" key="8">
    <source>
        <dbReference type="EMBL" id="TCP26073.1"/>
    </source>
</evidence>
<evidence type="ECO:0000313" key="9">
    <source>
        <dbReference type="Proteomes" id="UP000295733"/>
    </source>
</evidence>
<proteinExistence type="inferred from homology"/>
<dbReference type="EMBL" id="SLXL01000002">
    <property type="protein sequence ID" value="TCP26073.1"/>
    <property type="molecule type" value="Genomic_DNA"/>
</dbReference>
<evidence type="ECO:0000256" key="4">
    <source>
        <dbReference type="ARBA" id="ARBA00022692"/>
    </source>
</evidence>
<evidence type="ECO:0000256" key="7">
    <source>
        <dbReference type="SAM" id="Phobius"/>
    </source>
</evidence>
<dbReference type="PANTHER" id="PTHR33452">
    <property type="entry name" value="OXIDOREDUCTASE CATD-RELATED"/>
    <property type="match status" value="1"/>
</dbReference>
<reference evidence="8 9" key="1">
    <citation type="submission" date="2019-03" db="EMBL/GenBank/DDBJ databases">
        <title>Genomic Encyclopedia of Type Strains, Phase IV (KMG-IV): sequencing the most valuable type-strain genomes for metagenomic binning, comparative biology and taxonomic classification.</title>
        <authorList>
            <person name="Goeker M."/>
        </authorList>
    </citation>
    <scope>NUCLEOTIDE SEQUENCE [LARGE SCALE GENOMIC DNA]</scope>
    <source>
        <strain evidence="8 9">DSM 2781</strain>
    </source>
</reference>
<dbReference type="RefSeq" id="WP_132599570.1">
    <property type="nucleotide sequence ID" value="NZ_NRRP01000032.1"/>
</dbReference>
<keyword evidence="5 7" id="KW-1133">Transmembrane helix</keyword>
<keyword evidence="9" id="KW-1185">Reference proteome</keyword>
<dbReference type="InterPro" id="IPR051907">
    <property type="entry name" value="DoxX-like_oxidoreductase"/>
</dbReference>
<comment type="subcellular location">
    <subcellularLocation>
        <location evidence="1">Cell membrane</location>
        <topology evidence="1">Multi-pass membrane protein</topology>
    </subcellularLocation>
</comment>
<feature type="transmembrane region" description="Helical" evidence="7">
    <location>
        <begin position="106"/>
        <end position="126"/>
    </location>
</feature>
<feature type="transmembrane region" description="Helical" evidence="7">
    <location>
        <begin position="12"/>
        <end position="29"/>
    </location>
</feature>
<dbReference type="PANTHER" id="PTHR33452:SF1">
    <property type="entry name" value="INNER MEMBRANE PROTEIN YPHA-RELATED"/>
    <property type="match status" value="1"/>
</dbReference>
<dbReference type="Proteomes" id="UP000295733">
    <property type="component" value="Unassembled WGS sequence"/>
</dbReference>
<name>A0A4R2NVF1_RHOAD</name>
<feature type="transmembrane region" description="Helical" evidence="7">
    <location>
        <begin position="49"/>
        <end position="68"/>
    </location>
</feature>
<accession>A0A4R2NVF1</accession>
<gene>
    <name evidence="8" type="ORF">EV656_10235</name>
</gene>
<keyword evidence="3" id="KW-1003">Cell membrane</keyword>
<protein>
    <submittedName>
        <fullName evidence="8">Putative oxidoreductase</fullName>
    </submittedName>
</protein>
<dbReference type="OrthoDB" id="9810206at2"/>
<comment type="caution">
    <text evidence="8">The sequence shown here is derived from an EMBL/GenBank/DDBJ whole genome shotgun (WGS) entry which is preliminary data.</text>
</comment>
<sequence length="132" mass="13795">MTRLAQWLDPYVTLLGRVLLAALFLLASLSNAPDLAGFGEKLAGEGTSAMLAGPVFYLQLFGGLAMVLGLWTRPVALALAAFCIGSALISYADLDAPTDMVMLLKNIALTGGFLYVFAHGAGAISLDARFQG</sequence>
<evidence type="ECO:0000256" key="5">
    <source>
        <dbReference type="ARBA" id="ARBA00022989"/>
    </source>
</evidence>
<evidence type="ECO:0000256" key="3">
    <source>
        <dbReference type="ARBA" id="ARBA00022475"/>
    </source>
</evidence>
<keyword evidence="4 7" id="KW-0812">Transmembrane</keyword>
<evidence type="ECO:0000256" key="2">
    <source>
        <dbReference type="ARBA" id="ARBA00006679"/>
    </source>
</evidence>
<dbReference type="GO" id="GO:0005886">
    <property type="term" value="C:plasma membrane"/>
    <property type="evidence" value="ECO:0007669"/>
    <property type="project" value="UniProtKB-SubCell"/>
</dbReference>